<reference evidence="2" key="1">
    <citation type="submission" date="2017-04" db="EMBL/GenBank/DDBJ databases">
        <title>Haemophilus influenzae in COPD genome sequencing project.</title>
        <authorList>
            <person name="Murphy T.F."/>
            <person name="Kong Y."/>
            <person name="Nadendla S."/>
            <person name="Tettelin H."/>
            <person name="Pettigrew M."/>
        </authorList>
    </citation>
    <scope>NUCLEOTIDE SEQUENCE [LARGE SCALE GENOMIC DNA]</scope>
    <source>
        <strain evidence="2">39P1H1</strain>
    </source>
</reference>
<comment type="caution">
    <text evidence="2">The sequence shown here is derived from an EMBL/GenBank/DDBJ whole genome shotgun (WGS) entry which is preliminary data.</text>
</comment>
<keyword evidence="1" id="KW-0812">Transmembrane</keyword>
<dbReference type="EMBL" id="NEBD01000008">
    <property type="protein sequence ID" value="PRJ26561.1"/>
    <property type="molecule type" value="Genomic_DNA"/>
</dbReference>
<evidence type="ECO:0000256" key="1">
    <source>
        <dbReference type="SAM" id="Phobius"/>
    </source>
</evidence>
<keyword evidence="1" id="KW-0472">Membrane</keyword>
<dbReference type="AlphaFoldDB" id="A0AB37B8Y7"/>
<proteinExistence type="predicted"/>
<feature type="transmembrane region" description="Helical" evidence="1">
    <location>
        <begin position="86"/>
        <end position="109"/>
    </location>
</feature>
<accession>A0AB37B8Y7</accession>
<evidence type="ECO:0008006" key="3">
    <source>
        <dbReference type="Google" id="ProtNLM"/>
    </source>
</evidence>
<keyword evidence="1" id="KW-1133">Transmembrane helix</keyword>
<organism evidence="2">
    <name type="scientific">Haemophilus influenzae</name>
    <dbReference type="NCBI Taxonomy" id="727"/>
    <lineage>
        <taxon>Bacteria</taxon>
        <taxon>Pseudomonadati</taxon>
        <taxon>Pseudomonadota</taxon>
        <taxon>Gammaproteobacteria</taxon>
        <taxon>Pasteurellales</taxon>
        <taxon>Pasteurellaceae</taxon>
        <taxon>Haemophilus</taxon>
    </lineage>
</organism>
<name>A0AB37B8Y7_HAEIF</name>
<feature type="transmembrane region" description="Helical" evidence="1">
    <location>
        <begin position="12"/>
        <end position="42"/>
    </location>
</feature>
<gene>
    <name evidence="2" type="ORF">BV056_00267</name>
</gene>
<feature type="transmembrane region" description="Helical" evidence="1">
    <location>
        <begin position="54"/>
        <end position="80"/>
    </location>
</feature>
<sequence>MKVSFYFSFKLIVIIFLRNLIICFFSLICFYVLFLIHLIANFSSQLIFLTKHKFLVFLYAVMLYKACCVSGLKLFLKFFLPTKIDYYSPILLINLIKNVIKILSLNLFYNLRYSIINRNTLFKRMVFSQPIKMIITKEFKVFTPNITALKIRKTISRKLFFIMGSRVK</sequence>
<evidence type="ECO:0000313" key="2">
    <source>
        <dbReference type="EMBL" id="PRJ26561.1"/>
    </source>
</evidence>
<protein>
    <recommendedName>
        <fullName evidence="3">Transmembrane protein</fullName>
    </recommendedName>
</protein>